<dbReference type="AlphaFoldDB" id="A0A0R2Q9S9"/>
<dbReference type="SUPFAM" id="SSF46689">
    <property type="entry name" value="Homeodomain-like"/>
    <property type="match status" value="1"/>
</dbReference>
<gene>
    <name evidence="4" type="ORF">ABR75_06040</name>
</gene>
<dbReference type="EMBL" id="LIBJ01000191">
    <property type="protein sequence ID" value="KRO47128.1"/>
    <property type="molecule type" value="Genomic_DNA"/>
</dbReference>
<dbReference type="InterPro" id="IPR009057">
    <property type="entry name" value="Homeodomain-like_sf"/>
</dbReference>
<organism evidence="4 5">
    <name type="scientific">Acidimicrobiia bacterium BACL6 MAG-120924-bin43</name>
    <dbReference type="NCBI Taxonomy" id="1655583"/>
    <lineage>
        <taxon>Bacteria</taxon>
        <taxon>Bacillati</taxon>
        <taxon>Actinomycetota</taxon>
        <taxon>Acidimicrobiia</taxon>
        <taxon>acIV cluster</taxon>
    </lineage>
</organism>
<evidence type="ECO:0000256" key="2">
    <source>
        <dbReference type="PROSITE-ProRule" id="PRU00335"/>
    </source>
</evidence>
<accession>A0A0R2Q9S9</accession>
<evidence type="ECO:0000256" key="1">
    <source>
        <dbReference type="ARBA" id="ARBA00023125"/>
    </source>
</evidence>
<protein>
    <recommendedName>
        <fullName evidence="3">HTH tetR-type domain-containing protein</fullName>
    </recommendedName>
</protein>
<dbReference type="InterPro" id="IPR001647">
    <property type="entry name" value="HTH_TetR"/>
</dbReference>
<dbReference type="Proteomes" id="UP000051017">
    <property type="component" value="Unassembled WGS sequence"/>
</dbReference>
<dbReference type="Pfam" id="PF00440">
    <property type="entry name" value="TetR_N"/>
    <property type="match status" value="1"/>
</dbReference>
<name>A0A0R2Q9S9_9ACTN</name>
<feature type="domain" description="HTH tetR-type" evidence="3">
    <location>
        <begin position="23"/>
        <end position="83"/>
    </location>
</feature>
<reference evidence="4 5" key="1">
    <citation type="submission" date="2015-10" db="EMBL/GenBank/DDBJ databases">
        <title>Metagenome-Assembled Genomes uncover a global brackish microbiome.</title>
        <authorList>
            <person name="Hugerth L.W."/>
            <person name="Larsson J."/>
            <person name="Alneberg J."/>
            <person name="Lindh M.V."/>
            <person name="Legrand C."/>
            <person name="Pinhassi J."/>
            <person name="Andersson A.F."/>
        </authorList>
    </citation>
    <scope>NUCLEOTIDE SEQUENCE [LARGE SCALE GENOMIC DNA]</scope>
    <source>
        <strain evidence="4">BACL6 MAG-120924-bin43</strain>
    </source>
</reference>
<evidence type="ECO:0000313" key="5">
    <source>
        <dbReference type="Proteomes" id="UP000051017"/>
    </source>
</evidence>
<comment type="caution">
    <text evidence="4">The sequence shown here is derived from an EMBL/GenBank/DDBJ whole genome shotgun (WGS) entry which is preliminary data.</text>
</comment>
<keyword evidence="1 2" id="KW-0238">DNA-binding</keyword>
<proteinExistence type="predicted"/>
<sequence>MLRLVPKLKKVLPKRTRTNNSRATSMRLLQESALALLLNQDPDALTIRKIAESVGLHHRYIPDYFGGKAELFASIYPAAADEAAKAIKFPFLGALANELAPEITRQARLAIWLSSKHPNGIPATERPLLRQLTDTLASQFNLDESTALLASERLIALVLVFAAFPNVVNPDRLDLHAHITFEMNMLAKYAQK</sequence>
<dbReference type="Gene3D" id="1.10.357.10">
    <property type="entry name" value="Tetracycline Repressor, domain 2"/>
    <property type="match status" value="1"/>
</dbReference>
<evidence type="ECO:0000313" key="4">
    <source>
        <dbReference type="EMBL" id="KRO47128.1"/>
    </source>
</evidence>
<evidence type="ECO:0000259" key="3">
    <source>
        <dbReference type="PROSITE" id="PS50977"/>
    </source>
</evidence>
<dbReference type="GO" id="GO:0003677">
    <property type="term" value="F:DNA binding"/>
    <property type="evidence" value="ECO:0007669"/>
    <property type="project" value="UniProtKB-UniRule"/>
</dbReference>
<feature type="DNA-binding region" description="H-T-H motif" evidence="2">
    <location>
        <begin position="46"/>
        <end position="65"/>
    </location>
</feature>
<dbReference type="PROSITE" id="PS50977">
    <property type="entry name" value="HTH_TETR_2"/>
    <property type="match status" value="1"/>
</dbReference>